<organism evidence="2 3">
    <name type="scientific">Cyclotella atomus</name>
    <dbReference type="NCBI Taxonomy" id="382360"/>
    <lineage>
        <taxon>Eukaryota</taxon>
        <taxon>Sar</taxon>
        <taxon>Stramenopiles</taxon>
        <taxon>Ochrophyta</taxon>
        <taxon>Bacillariophyta</taxon>
        <taxon>Coscinodiscophyceae</taxon>
        <taxon>Thalassiosirophycidae</taxon>
        <taxon>Stephanodiscales</taxon>
        <taxon>Stephanodiscaceae</taxon>
        <taxon>Cyclotella</taxon>
    </lineage>
</organism>
<protein>
    <submittedName>
        <fullName evidence="2">Uncharacterized protein</fullName>
    </submittedName>
</protein>
<dbReference type="Proteomes" id="UP001530400">
    <property type="component" value="Unassembled WGS sequence"/>
</dbReference>
<feature type="region of interest" description="Disordered" evidence="1">
    <location>
        <begin position="121"/>
        <end position="181"/>
    </location>
</feature>
<comment type="caution">
    <text evidence="2">The sequence shown here is derived from an EMBL/GenBank/DDBJ whole genome shotgun (WGS) entry which is preliminary data.</text>
</comment>
<feature type="compositionally biased region" description="Acidic residues" evidence="1">
    <location>
        <begin position="133"/>
        <end position="151"/>
    </location>
</feature>
<accession>A0ABD3NEB9</accession>
<gene>
    <name evidence="2" type="ORF">ACHAWO_008144</name>
</gene>
<evidence type="ECO:0000256" key="1">
    <source>
        <dbReference type="SAM" id="MobiDB-lite"/>
    </source>
</evidence>
<dbReference type="EMBL" id="JALLPJ020001200">
    <property type="protein sequence ID" value="KAL3774317.1"/>
    <property type="molecule type" value="Genomic_DNA"/>
</dbReference>
<sequence length="181" mass="19721">MNMADSKVPWEYRVAYAIIDAGFPGPDILEEHGSRTEIKERTEEIKSAVSSWRNEQQEIEPPVAESSPQQPAVLISLHNNGNKKAAKLYATAKAAVELEFEFNAVAKTAVRNIAIFGTLELSDDDSGDKSGDDSEGSVFDDDLSVESDSDMNLDPNVLSSCSGPDFSECESGESDDEDKRL</sequence>
<reference evidence="2 3" key="1">
    <citation type="submission" date="2024-10" db="EMBL/GenBank/DDBJ databases">
        <title>Updated reference genomes for cyclostephanoid diatoms.</title>
        <authorList>
            <person name="Roberts W.R."/>
            <person name="Alverson A.J."/>
        </authorList>
    </citation>
    <scope>NUCLEOTIDE SEQUENCE [LARGE SCALE GENOMIC DNA]</scope>
    <source>
        <strain evidence="2 3">AJA010-31</strain>
    </source>
</reference>
<keyword evidence="3" id="KW-1185">Reference proteome</keyword>
<proteinExistence type="predicted"/>
<feature type="region of interest" description="Disordered" evidence="1">
    <location>
        <begin position="48"/>
        <end position="68"/>
    </location>
</feature>
<evidence type="ECO:0000313" key="3">
    <source>
        <dbReference type="Proteomes" id="UP001530400"/>
    </source>
</evidence>
<dbReference type="AlphaFoldDB" id="A0ABD3NEB9"/>
<feature type="compositionally biased region" description="Acidic residues" evidence="1">
    <location>
        <begin position="167"/>
        <end position="181"/>
    </location>
</feature>
<name>A0ABD3NEB9_9STRA</name>
<evidence type="ECO:0000313" key="2">
    <source>
        <dbReference type="EMBL" id="KAL3774317.1"/>
    </source>
</evidence>